<dbReference type="EMBL" id="AP022620">
    <property type="protein sequence ID" value="BBZ77698.1"/>
    <property type="molecule type" value="Genomic_DNA"/>
</dbReference>
<feature type="transmembrane region" description="Helical" evidence="1">
    <location>
        <begin position="148"/>
        <end position="166"/>
    </location>
</feature>
<protein>
    <submittedName>
        <fullName evidence="2">Uncharacterized protein</fullName>
    </submittedName>
</protein>
<keyword evidence="3" id="KW-1185">Reference proteome</keyword>
<evidence type="ECO:0000313" key="3">
    <source>
        <dbReference type="Proteomes" id="UP000467249"/>
    </source>
</evidence>
<feature type="transmembrane region" description="Helical" evidence="1">
    <location>
        <begin position="41"/>
        <end position="59"/>
    </location>
</feature>
<dbReference type="KEGG" id="many:MANY_30350"/>
<keyword evidence="1" id="KW-0812">Transmembrane</keyword>
<name>A0A6N4WB18_9MYCO</name>
<gene>
    <name evidence="2" type="ORF">MANY_30350</name>
</gene>
<evidence type="ECO:0000256" key="1">
    <source>
        <dbReference type="SAM" id="Phobius"/>
    </source>
</evidence>
<feature type="transmembrane region" description="Helical" evidence="1">
    <location>
        <begin position="12"/>
        <end position="32"/>
    </location>
</feature>
<keyword evidence="1" id="KW-1133">Transmembrane helix</keyword>
<dbReference type="RefSeq" id="WP_163804978.1">
    <property type="nucleotide sequence ID" value="NZ_AP022620.1"/>
</dbReference>
<evidence type="ECO:0000313" key="2">
    <source>
        <dbReference type="EMBL" id="BBZ77698.1"/>
    </source>
</evidence>
<proteinExistence type="predicted"/>
<dbReference type="Proteomes" id="UP000467249">
    <property type="component" value="Chromosome"/>
</dbReference>
<dbReference type="AlphaFoldDB" id="A0A6N4WB18"/>
<feature type="transmembrane region" description="Helical" evidence="1">
    <location>
        <begin position="65"/>
        <end position="83"/>
    </location>
</feature>
<reference evidence="2 3" key="1">
    <citation type="journal article" date="2019" name="Emerg. Microbes Infect.">
        <title>Comprehensive subspecies identification of 175 nontuberculous mycobacteria species based on 7547 genomic profiles.</title>
        <authorList>
            <person name="Matsumoto Y."/>
            <person name="Kinjo T."/>
            <person name="Motooka D."/>
            <person name="Nabeya D."/>
            <person name="Jung N."/>
            <person name="Uechi K."/>
            <person name="Horii T."/>
            <person name="Iida T."/>
            <person name="Fujita J."/>
            <person name="Nakamura S."/>
        </authorList>
    </citation>
    <scope>NUCLEOTIDE SEQUENCE [LARGE SCALE GENOMIC DNA]</scope>
    <source>
        <strain evidence="2 3">JCM 30275</strain>
    </source>
</reference>
<accession>A0A6N4WB18</accession>
<feature type="transmembrane region" description="Helical" evidence="1">
    <location>
        <begin position="178"/>
        <end position="202"/>
    </location>
</feature>
<keyword evidence="1" id="KW-0472">Membrane</keyword>
<organism evidence="2 3">
    <name type="scientific">Mycolicibacterium anyangense</name>
    <dbReference type="NCBI Taxonomy" id="1431246"/>
    <lineage>
        <taxon>Bacteria</taxon>
        <taxon>Bacillati</taxon>
        <taxon>Actinomycetota</taxon>
        <taxon>Actinomycetes</taxon>
        <taxon>Mycobacteriales</taxon>
        <taxon>Mycobacteriaceae</taxon>
        <taxon>Mycolicibacterium</taxon>
    </lineage>
</organism>
<sequence>MPAHVAPPVWSTALMYAGFAMWGGALVADMFLTDMWIRRRLYWYTWLAGSALCGVALVFRGWSTALFGFGAMVFMGVILAIRWTPFLKIRGHIIAASYTDRIAETPPSIPQLPAEIRDTSARPLWWSVAGSALVLSGSRLALGWSLGTVLLTGFLTFIVALMGVDDGRRRIPFARRQYLQATLGAVLSLPVFGLPALAYAVAYRIGLAQPVSIGKHDAEARYYHGPDGTP</sequence>